<protein>
    <submittedName>
        <fullName evidence="2">GMC_OxRdtase_N domain-containing protein</fullName>
    </submittedName>
</protein>
<dbReference type="WBParaSite" id="MCU_003338-RA">
    <property type="protein sequence ID" value="MCU_003338-RA"/>
    <property type="gene ID" value="MCU_003338"/>
</dbReference>
<proteinExistence type="predicted"/>
<name>A0A5K3EVH8_MESCO</name>
<sequence length="131" mass="14261">MLQQVLDSGCTVFNAESRGMDKAGGSFDGIFIPGIDLNTCTMRRSINQPVVINKPEKKLSLLRIFQAGDAKSDAFLQFSGAAGFRPNSFKDRSSALSPQSRGGNIPHDGTDSHVSFEVTVFIFPAVRLPRR</sequence>
<evidence type="ECO:0000256" key="1">
    <source>
        <dbReference type="SAM" id="MobiDB-lite"/>
    </source>
</evidence>
<dbReference type="AlphaFoldDB" id="A0A5K3EVH8"/>
<feature type="region of interest" description="Disordered" evidence="1">
    <location>
        <begin position="88"/>
        <end position="110"/>
    </location>
</feature>
<evidence type="ECO:0000313" key="2">
    <source>
        <dbReference type="WBParaSite" id="MCU_003338-RA"/>
    </source>
</evidence>
<accession>A0A5K3EVH8</accession>
<organism evidence="2">
    <name type="scientific">Mesocestoides corti</name>
    <name type="common">Flatworm</name>
    <dbReference type="NCBI Taxonomy" id="53468"/>
    <lineage>
        <taxon>Eukaryota</taxon>
        <taxon>Metazoa</taxon>
        <taxon>Spiralia</taxon>
        <taxon>Lophotrochozoa</taxon>
        <taxon>Platyhelminthes</taxon>
        <taxon>Cestoda</taxon>
        <taxon>Eucestoda</taxon>
        <taxon>Cyclophyllidea</taxon>
        <taxon>Mesocestoididae</taxon>
        <taxon>Mesocestoides</taxon>
    </lineage>
</organism>
<reference evidence="2" key="1">
    <citation type="submission" date="2019-11" db="UniProtKB">
        <authorList>
            <consortium name="WormBaseParasite"/>
        </authorList>
    </citation>
    <scope>IDENTIFICATION</scope>
</reference>